<dbReference type="Proteomes" id="UP000466966">
    <property type="component" value="Unassembled WGS sequence"/>
</dbReference>
<sequence>MSSAFMTVGSARLEFARWGGGVGLPILLLHEGLGSIKLWKEFPAMLASATGREVVAWSRMGHGWSDPDTTRREPDYMHREAALLSDVMDALGMERAHWFGHSDGASIALIGANMHPGRVASLTLEAPHVLVEDLTHSSIAEVAARFPQTDMGERMKRYHADPIALFDDWSAIWLDPRFRDWNIEGLLGGISAPALLIHGHDDQYGTLDQLDRIAAVLADTTRVELPDCRHSPHLDQQDAVIAAVCGFLNDKD</sequence>
<dbReference type="OrthoDB" id="9798888at2"/>
<dbReference type="InterPro" id="IPR029058">
    <property type="entry name" value="AB_hydrolase_fold"/>
</dbReference>
<dbReference type="PANTHER" id="PTHR43798:SF33">
    <property type="entry name" value="HYDROLASE, PUTATIVE (AFU_ORTHOLOGUE AFUA_2G14860)-RELATED"/>
    <property type="match status" value="1"/>
</dbReference>
<dbReference type="PANTHER" id="PTHR43798">
    <property type="entry name" value="MONOACYLGLYCEROL LIPASE"/>
    <property type="match status" value="1"/>
</dbReference>
<name>A0A844Z1H2_9SPHN</name>
<keyword evidence="3" id="KW-1185">Reference proteome</keyword>
<dbReference type="Pfam" id="PF00561">
    <property type="entry name" value="Abhydrolase_1"/>
    <property type="match status" value="1"/>
</dbReference>
<evidence type="ECO:0000259" key="1">
    <source>
        <dbReference type="Pfam" id="PF00561"/>
    </source>
</evidence>
<dbReference type="GO" id="GO:0016020">
    <property type="term" value="C:membrane"/>
    <property type="evidence" value="ECO:0007669"/>
    <property type="project" value="TreeGrafter"/>
</dbReference>
<gene>
    <name evidence="2" type="ORF">GRI99_15325</name>
</gene>
<dbReference type="InterPro" id="IPR000073">
    <property type="entry name" value="AB_hydrolase_1"/>
</dbReference>
<accession>A0A844Z1H2</accession>
<organism evidence="2 3">
    <name type="scientific">Alteraurantiacibacter buctensis</name>
    <dbReference type="NCBI Taxonomy" id="1503981"/>
    <lineage>
        <taxon>Bacteria</taxon>
        <taxon>Pseudomonadati</taxon>
        <taxon>Pseudomonadota</taxon>
        <taxon>Alphaproteobacteria</taxon>
        <taxon>Sphingomonadales</taxon>
        <taxon>Erythrobacteraceae</taxon>
        <taxon>Alteraurantiacibacter</taxon>
    </lineage>
</organism>
<dbReference type="GO" id="GO:0016787">
    <property type="term" value="F:hydrolase activity"/>
    <property type="evidence" value="ECO:0007669"/>
    <property type="project" value="UniProtKB-KW"/>
</dbReference>
<feature type="domain" description="AB hydrolase-1" evidence="1">
    <location>
        <begin position="25"/>
        <end position="133"/>
    </location>
</feature>
<proteinExistence type="predicted"/>
<dbReference type="Gene3D" id="3.40.50.1820">
    <property type="entry name" value="alpha/beta hydrolase"/>
    <property type="match status" value="1"/>
</dbReference>
<dbReference type="InterPro" id="IPR050266">
    <property type="entry name" value="AB_hydrolase_sf"/>
</dbReference>
<reference evidence="2 3" key="1">
    <citation type="submission" date="2019-12" db="EMBL/GenBank/DDBJ databases">
        <title>Genomic-based taxomic classification of the family Erythrobacteraceae.</title>
        <authorList>
            <person name="Xu L."/>
        </authorList>
    </citation>
    <scope>NUCLEOTIDE SEQUENCE [LARGE SCALE GENOMIC DNA]</scope>
    <source>
        <strain evidence="2 3">M0322</strain>
    </source>
</reference>
<comment type="caution">
    <text evidence="2">The sequence shown here is derived from an EMBL/GenBank/DDBJ whole genome shotgun (WGS) entry which is preliminary data.</text>
</comment>
<dbReference type="SUPFAM" id="SSF53474">
    <property type="entry name" value="alpha/beta-Hydrolases"/>
    <property type="match status" value="1"/>
</dbReference>
<keyword evidence="2" id="KW-0378">Hydrolase</keyword>
<evidence type="ECO:0000313" key="2">
    <source>
        <dbReference type="EMBL" id="MXO73000.1"/>
    </source>
</evidence>
<dbReference type="RefSeq" id="WP_160772935.1">
    <property type="nucleotide sequence ID" value="NZ_WTYV01000007.1"/>
</dbReference>
<protein>
    <submittedName>
        <fullName evidence="2">Alpha/beta fold hydrolase</fullName>
    </submittedName>
</protein>
<evidence type="ECO:0000313" key="3">
    <source>
        <dbReference type="Proteomes" id="UP000466966"/>
    </source>
</evidence>
<dbReference type="EMBL" id="WTYV01000007">
    <property type="protein sequence ID" value="MXO73000.1"/>
    <property type="molecule type" value="Genomic_DNA"/>
</dbReference>
<dbReference type="AlphaFoldDB" id="A0A844Z1H2"/>